<organism evidence="3 4">
    <name type="scientific">Teladorsagia circumcincta</name>
    <name type="common">Brown stomach worm</name>
    <name type="synonym">Ostertagia circumcincta</name>
    <dbReference type="NCBI Taxonomy" id="45464"/>
    <lineage>
        <taxon>Eukaryota</taxon>
        <taxon>Metazoa</taxon>
        <taxon>Ecdysozoa</taxon>
        <taxon>Nematoda</taxon>
        <taxon>Chromadorea</taxon>
        <taxon>Rhabditida</taxon>
        <taxon>Rhabditina</taxon>
        <taxon>Rhabditomorpha</taxon>
        <taxon>Strongyloidea</taxon>
        <taxon>Trichostrongylidae</taxon>
        <taxon>Teladorsagia</taxon>
    </lineage>
</organism>
<evidence type="ECO:0000313" key="4">
    <source>
        <dbReference type="Proteomes" id="UP000230423"/>
    </source>
</evidence>
<dbReference type="Gene3D" id="3.30.559.70">
    <property type="entry name" value="Choline/Carnitine o-acyltransferase, domain 2"/>
    <property type="match status" value="1"/>
</dbReference>
<dbReference type="InterPro" id="IPR042231">
    <property type="entry name" value="Cho/carn_acyl_trans_2"/>
</dbReference>
<sequence>MDELVNYGIAKHVVAIHDGKFYKVMLCDEKNRMYTIEELTKDEWARNREKFFLKNATNAATLSEIESAAFILVLDDAEYFNDP</sequence>
<keyword evidence="1" id="KW-0012">Acyltransferase</keyword>
<name>A0A2G9TB84_TELCI</name>
<dbReference type="Proteomes" id="UP000230423">
    <property type="component" value="Unassembled WGS sequence"/>
</dbReference>
<dbReference type="PANTHER" id="PTHR22589:SF99">
    <property type="entry name" value="CHOLINE_CARNITINE ACYLTRANSFERASE DOMAIN-CONTAINING PROTEIN"/>
    <property type="match status" value="1"/>
</dbReference>
<dbReference type="Pfam" id="PF00755">
    <property type="entry name" value="Carn_acyltransf"/>
    <property type="match status" value="1"/>
</dbReference>
<dbReference type="EMBL" id="KZ392329">
    <property type="protein sequence ID" value="PIO54802.1"/>
    <property type="molecule type" value="Genomic_DNA"/>
</dbReference>
<evidence type="ECO:0000259" key="2">
    <source>
        <dbReference type="Pfam" id="PF00755"/>
    </source>
</evidence>
<dbReference type="InterPro" id="IPR039551">
    <property type="entry name" value="Cho/carn_acyl_trans"/>
</dbReference>
<dbReference type="OrthoDB" id="240216at2759"/>
<dbReference type="GO" id="GO:0004095">
    <property type="term" value="F:carnitine O-palmitoyltransferase activity"/>
    <property type="evidence" value="ECO:0007669"/>
    <property type="project" value="TreeGrafter"/>
</dbReference>
<dbReference type="InterPro" id="IPR000542">
    <property type="entry name" value="Carn_acyl_trans"/>
</dbReference>
<dbReference type="SUPFAM" id="SSF52777">
    <property type="entry name" value="CoA-dependent acyltransferases"/>
    <property type="match status" value="1"/>
</dbReference>
<reference evidence="3 4" key="1">
    <citation type="submission" date="2015-09" db="EMBL/GenBank/DDBJ databases">
        <title>Draft genome of the parasitic nematode Teladorsagia circumcincta isolate WARC Sus (inbred).</title>
        <authorList>
            <person name="Mitreva M."/>
        </authorList>
    </citation>
    <scope>NUCLEOTIDE SEQUENCE [LARGE SCALE GENOMIC DNA]</scope>
    <source>
        <strain evidence="3 4">S</strain>
    </source>
</reference>
<keyword evidence="1" id="KW-0808">Transferase</keyword>
<gene>
    <name evidence="3" type="ORF">TELCIR_23825</name>
</gene>
<feature type="domain" description="Choline/carnitine acyltransferase" evidence="2">
    <location>
        <begin position="41"/>
        <end position="78"/>
    </location>
</feature>
<feature type="non-terminal residue" evidence="3">
    <location>
        <position position="83"/>
    </location>
</feature>
<dbReference type="GO" id="GO:0005739">
    <property type="term" value="C:mitochondrion"/>
    <property type="evidence" value="ECO:0007669"/>
    <property type="project" value="TreeGrafter"/>
</dbReference>
<proteinExistence type="predicted"/>
<dbReference type="PANTHER" id="PTHR22589">
    <property type="entry name" value="CARNITINE O-ACYLTRANSFERASE"/>
    <property type="match status" value="1"/>
</dbReference>
<dbReference type="AlphaFoldDB" id="A0A2G9TB84"/>
<evidence type="ECO:0000256" key="1">
    <source>
        <dbReference type="ARBA" id="ARBA00023315"/>
    </source>
</evidence>
<dbReference type="GO" id="GO:0006631">
    <property type="term" value="P:fatty acid metabolic process"/>
    <property type="evidence" value="ECO:0007669"/>
    <property type="project" value="TreeGrafter"/>
</dbReference>
<dbReference type="GO" id="GO:0009437">
    <property type="term" value="P:carnitine metabolic process"/>
    <property type="evidence" value="ECO:0007669"/>
    <property type="project" value="TreeGrafter"/>
</dbReference>
<protein>
    <recommendedName>
        <fullName evidence="2">Choline/carnitine acyltransferase domain-containing protein</fullName>
    </recommendedName>
</protein>
<accession>A0A2G9TB84</accession>
<keyword evidence="4" id="KW-1185">Reference proteome</keyword>
<evidence type="ECO:0000313" key="3">
    <source>
        <dbReference type="EMBL" id="PIO54802.1"/>
    </source>
</evidence>